<dbReference type="GeneID" id="101988512"/>
<evidence type="ECO:0000256" key="1">
    <source>
        <dbReference type="ARBA" id="ARBA00022737"/>
    </source>
</evidence>
<dbReference type="PANTHER" id="PTHR23120">
    <property type="entry name" value="MAESTRO-RELATED HEAT DOMAIN-CONTAINING"/>
    <property type="match status" value="1"/>
</dbReference>
<dbReference type="Pfam" id="PF21047">
    <property type="entry name" value="HEAT_Maestro"/>
    <property type="match status" value="1"/>
</dbReference>
<dbReference type="InterPro" id="IPR055406">
    <property type="entry name" value="HEAT_Maestro"/>
</dbReference>
<evidence type="ECO:0000259" key="4">
    <source>
        <dbReference type="Pfam" id="PF23227"/>
    </source>
</evidence>
<accession>A0ABM1U0S1</accession>
<name>A0ABM1U0S1_MICOH</name>
<evidence type="ECO:0000259" key="2">
    <source>
        <dbReference type="Pfam" id="PF21047"/>
    </source>
</evidence>
<sequence>METSLRSNLSLLSPRGDPWMEQVPTQIISNQDPSGGCAPGVVPLPLREQMKREADKGEPAWAASWTNRHLEENLSRVTFHPSTYEFFLKPCFSGLCQSEKEAYQLILDFMEPGEMSHLEKLNFLNAVATLCSVVRYQANGNMNNYYPKTLLAKKIETFIRQEPTDTLDSGVRQQAMLCIVALSQVKPPFHLCQKLDLVNVSISSIFSLPPIMPSIDRKDSASLYLQTIQALDDMLHALVLEQRNPDMLILQNFIEIILPWLMMTDKVHEQTRALGTISRLLRFICNFSELSHMVSFSIIGRLIGTFSIFCLDPNQDVSSGALEALYYLFTILVLQRSVRPKTETILKDLQKHFRGNWLANMQNLTLFFRKYLTPVERADVIMVAMEAMTSGSTNNVLAASKTLKIILKYPLEEVAKVPEIIQLICFHIDRVTDKAAQSTIRKTFHLLVQSHTDEVILTLYKTEDPSRRGTKKSWEILDSFPKGYQVIMKYLLQKLISPQTHTDQETSHGTELSTLIVTKAIHELLLIPSQQSEVQTFFASLFVALLFQISFLVTNESTESEDKLHETVSSSIEALKTLLRSSGYTEHMSHIQTLRGWELVVSPESHYEGVTLLARSLVVKNCWHNRPVFSFLIKTLEDSNCANYLTALVFLTELLRCPDVAGIVDEFSTKVLVDWFKREEPAIDYLFLQITEIFTKHKNTMRHFHILQSYVLSCCYSSSSEVVTETFLMLRRILRDLTWRHASSFITELAFTLVHFFEEESEELRLITFQIYGNILTKVSKMALVCPLRHQILNLLVLLVSHLRDVNADVVEVCRLSLCSIATFLGWSKLKGVFSKNDVFSILSALLQQERSKALWFLKQSVALFKSPQGPIRQVAVWFAGQIIRVLNRAEKEEIEDEYIAFRYMQRDPDPIVSCLAVQTIYILEAKEPVTPAKTPSSCLYIRRFLRRYH</sequence>
<dbReference type="InterPro" id="IPR048465">
    <property type="entry name" value="Maestro-like_HEAT"/>
</dbReference>
<dbReference type="InterPro" id="IPR055408">
    <property type="entry name" value="HEAT_MROH2B-like"/>
</dbReference>
<evidence type="ECO:0000313" key="5">
    <source>
        <dbReference type="Proteomes" id="UP000694915"/>
    </source>
</evidence>
<dbReference type="Pfam" id="PF23210">
    <property type="entry name" value="HEAT_Maestro_2"/>
    <property type="match status" value="1"/>
</dbReference>
<dbReference type="InterPro" id="IPR016024">
    <property type="entry name" value="ARM-type_fold"/>
</dbReference>
<organism evidence="5 6">
    <name type="scientific">Microtus ochrogaster</name>
    <name type="common">Prairie vole</name>
    <dbReference type="NCBI Taxonomy" id="79684"/>
    <lineage>
        <taxon>Eukaryota</taxon>
        <taxon>Metazoa</taxon>
        <taxon>Chordata</taxon>
        <taxon>Craniata</taxon>
        <taxon>Vertebrata</taxon>
        <taxon>Euteleostomi</taxon>
        <taxon>Mammalia</taxon>
        <taxon>Eutheria</taxon>
        <taxon>Euarchontoglires</taxon>
        <taxon>Glires</taxon>
        <taxon>Rodentia</taxon>
        <taxon>Myomorpha</taxon>
        <taxon>Muroidea</taxon>
        <taxon>Cricetidae</taxon>
        <taxon>Arvicolinae</taxon>
        <taxon>Microtus</taxon>
    </lineage>
</organism>
<dbReference type="SUPFAM" id="SSF48371">
    <property type="entry name" value="ARM repeat"/>
    <property type="match status" value="2"/>
</dbReference>
<gene>
    <name evidence="6" type="primary">LOC101988512</name>
</gene>
<proteinExistence type="predicted"/>
<feature type="domain" description="Maestro-like HEAT-repeats" evidence="2">
    <location>
        <begin position="268"/>
        <end position="488"/>
    </location>
</feature>
<keyword evidence="5" id="KW-1185">Reference proteome</keyword>
<feature type="domain" description="Maestro/Maestro-like HEAT-repeats" evidence="4">
    <location>
        <begin position="670"/>
        <end position="924"/>
    </location>
</feature>
<evidence type="ECO:0000313" key="6">
    <source>
        <dbReference type="RefSeq" id="XP_026635583.1"/>
    </source>
</evidence>
<dbReference type="Proteomes" id="UP000694915">
    <property type="component" value="Chromosome 6"/>
</dbReference>
<feature type="domain" description="MROH2B-like HEAT-repeats" evidence="3">
    <location>
        <begin position="120"/>
        <end position="239"/>
    </location>
</feature>
<reference evidence="6" key="1">
    <citation type="submission" date="2025-08" db="UniProtKB">
        <authorList>
            <consortium name="RefSeq"/>
        </authorList>
    </citation>
    <scope>IDENTIFICATION</scope>
</reference>
<dbReference type="Pfam" id="PF23227">
    <property type="entry name" value="HEAT_MROH2B_C"/>
    <property type="match status" value="1"/>
</dbReference>
<dbReference type="Gene3D" id="1.25.10.10">
    <property type="entry name" value="Leucine-rich Repeat Variant"/>
    <property type="match status" value="1"/>
</dbReference>
<dbReference type="InterPro" id="IPR011989">
    <property type="entry name" value="ARM-like"/>
</dbReference>
<evidence type="ECO:0000259" key="3">
    <source>
        <dbReference type="Pfam" id="PF23210"/>
    </source>
</evidence>
<dbReference type="RefSeq" id="XP_026635583.1">
    <property type="nucleotide sequence ID" value="XM_026779782.1"/>
</dbReference>
<dbReference type="InterPro" id="IPR045206">
    <property type="entry name" value="Maestro_heat-like_prot"/>
</dbReference>
<protein>
    <submittedName>
        <fullName evidence="6">Maestro heat-like repeat-containing protein family member 7</fullName>
    </submittedName>
</protein>
<keyword evidence="1" id="KW-0677">Repeat</keyword>
<dbReference type="PANTHER" id="PTHR23120:SF42">
    <property type="entry name" value="MAESTRO HEAT-LIKE REPEAT FAMILY MEMBER 3"/>
    <property type="match status" value="1"/>
</dbReference>